<accession>A0A0E9SW42</accession>
<proteinExistence type="predicted"/>
<protein>
    <submittedName>
        <fullName evidence="1">Uncharacterized protein</fullName>
    </submittedName>
</protein>
<evidence type="ECO:0000313" key="1">
    <source>
        <dbReference type="EMBL" id="JAH44865.1"/>
    </source>
</evidence>
<sequence>MTFPYCPDPPDCFL</sequence>
<dbReference type="EMBL" id="GBXM01063712">
    <property type="protein sequence ID" value="JAH44865.1"/>
    <property type="molecule type" value="Transcribed_RNA"/>
</dbReference>
<organism evidence="1">
    <name type="scientific">Anguilla anguilla</name>
    <name type="common">European freshwater eel</name>
    <name type="synonym">Muraena anguilla</name>
    <dbReference type="NCBI Taxonomy" id="7936"/>
    <lineage>
        <taxon>Eukaryota</taxon>
        <taxon>Metazoa</taxon>
        <taxon>Chordata</taxon>
        <taxon>Craniata</taxon>
        <taxon>Vertebrata</taxon>
        <taxon>Euteleostomi</taxon>
        <taxon>Actinopterygii</taxon>
        <taxon>Neopterygii</taxon>
        <taxon>Teleostei</taxon>
        <taxon>Anguilliformes</taxon>
        <taxon>Anguillidae</taxon>
        <taxon>Anguilla</taxon>
    </lineage>
</organism>
<name>A0A0E9SW42_ANGAN</name>
<reference evidence="1" key="2">
    <citation type="journal article" date="2015" name="Fish Shellfish Immunol.">
        <title>Early steps in the European eel (Anguilla anguilla)-Vibrio vulnificus interaction in the gills: Role of the RtxA13 toxin.</title>
        <authorList>
            <person name="Callol A."/>
            <person name="Pajuelo D."/>
            <person name="Ebbesson L."/>
            <person name="Teles M."/>
            <person name="MacKenzie S."/>
            <person name="Amaro C."/>
        </authorList>
    </citation>
    <scope>NUCLEOTIDE SEQUENCE</scope>
</reference>
<reference evidence="1" key="1">
    <citation type="submission" date="2014-11" db="EMBL/GenBank/DDBJ databases">
        <authorList>
            <person name="Amaro Gonzalez C."/>
        </authorList>
    </citation>
    <scope>NUCLEOTIDE SEQUENCE</scope>
</reference>